<dbReference type="EMBL" id="BNCH01000002">
    <property type="protein sequence ID" value="GHE92002.1"/>
    <property type="molecule type" value="Genomic_DNA"/>
</dbReference>
<evidence type="ECO:0000256" key="4">
    <source>
        <dbReference type="ARBA" id="ARBA00022679"/>
    </source>
</evidence>
<keyword evidence="3" id="KW-0997">Cell inner membrane</keyword>
<evidence type="ECO:0000256" key="2">
    <source>
        <dbReference type="ARBA" id="ARBA00022475"/>
    </source>
</evidence>
<evidence type="ECO:0000256" key="5">
    <source>
        <dbReference type="ARBA" id="ARBA00023136"/>
    </source>
</evidence>
<dbReference type="Pfam" id="PF03279">
    <property type="entry name" value="Lip_A_acyltrans"/>
    <property type="match status" value="1"/>
</dbReference>
<comment type="caution">
    <text evidence="7">The sequence shown here is derived from an EMBL/GenBank/DDBJ whole genome shotgun (WGS) entry which is preliminary data.</text>
</comment>
<keyword evidence="6 7" id="KW-0012">Acyltransferase</keyword>
<evidence type="ECO:0000256" key="6">
    <source>
        <dbReference type="ARBA" id="ARBA00023315"/>
    </source>
</evidence>
<keyword evidence="8" id="KW-1185">Reference proteome</keyword>
<name>A0ABQ3IWH3_9RHOB</name>
<comment type="subcellular location">
    <subcellularLocation>
        <location evidence="1">Cell inner membrane</location>
    </subcellularLocation>
</comment>
<evidence type="ECO:0000313" key="7">
    <source>
        <dbReference type="EMBL" id="GHE92002.1"/>
    </source>
</evidence>
<organism evidence="7 8">
    <name type="scientific">Aliiroseovarius zhejiangensis</name>
    <dbReference type="NCBI Taxonomy" id="1632025"/>
    <lineage>
        <taxon>Bacteria</taxon>
        <taxon>Pseudomonadati</taxon>
        <taxon>Pseudomonadota</taxon>
        <taxon>Alphaproteobacteria</taxon>
        <taxon>Rhodobacterales</taxon>
        <taxon>Paracoccaceae</taxon>
        <taxon>Aliiroseovarius</taxon>
    </lineage>
</organism>
<dbReference type="PANTHER" id="PTHR30606">
    <property type="entry name" value="LIPID A BIOSYNTHESIS LAUROYL ACYLTRANSFERASE"/>
    <property type="match status" value="1"/>
</dbReference>
<dbReference type="CDD" id="cd07984">
    <property type="entry name" value="LPLAT_LABLAT-like"/>
    <property type="match status" value="1"/>
</dbReference>
<dbReference type="GO" id="GO:0016746">
    <property type="term" value="F:acyltransferase activity"/>
    <property type="evidence" value="ECO:0007669"/>
    <property type="project" value="UniProtKB-KW"/>
</dbReference>
<keyword evidence="4" id="KW-0808">Transferase</keyword>
<sequence length="296" mass="33268">MVQEKRGIGPYLTHLALSAVLNLPRLLPYRWRLPAVGWLAAHVVGPIAGYDKRIRNNLALACPDMPPAQVDQMVRAVLTNAGRFLAEMWSGKTFYDRLTDTRLSGPGLAALEQAKAEGRPIIAISGHFGNYDAARAVTIQAGFNTGALYRPMSNAYFNESYKARMEGFEGKAFEQSRRGMAEMVKHLRKGGLLAILLDQREDQGEKLSFFGQPAMTTLAVAEMALKYDTLFIPVFAIRKENGLDFDVVVEEPIAHSDAETMMQEFNDRFEARVRQNMDQFLWIHNRWQLPDDDTGT</sequence>
<evidence type="ECO:0000256" key="1">
    <source>
        <dbReference type="ARBA" id="ARBA00004533"/>
    </source>
</evidence>
<protein>
    <submittedName>
        <fullName evidence="7">Lauroyl acyltransferase</fullName>
    </submittedName>
</protein>
<proteinExistence type="predicted"/>
<evidence type="ECO:0000313" key="8">
    <source>
        <dbReference type="Proteomes" id="UP000609802"/>
    </source>
</evidence>
<accession>A0ABQ3IWH3</accession>
<evidence type="ECO:0000256" key="3">
    <source>
        <dbReference type="ARBA" id="ARBA00022519"/>
    </source>
</evidence>
<keyword evidence="5" id="KW-0472">Membrane</keyword>
<dbReference type="InterPro" id="IPR004960">
    <property type="entry name" value="LipA_acyltrans"/>
</dbReference>
<reference evidence="8" key="1">
    <citation type="journal article" date="2019" name="Int. J. Syst. Evol. Microbiol.">
        <title>The Global Catalogue of Microorganisms (GCM) 10K type strain sequencing project: providing services to taxonomists for standard genome sequencing and annotation.</title>
        <authorList>
            <consortium name="The Broad Institute Genomics Platform"/>
            <consortium name="The Broad Institute Genome Sequencing Center for Infectious Disease"/>
            <person name="Wu L."/>
            <person name="Ma J."/>
        </authorList>
    </citation>
    <scope>NUCLEOTIDE SEQUENCE [LARGE SCALE GENOMIC DNA]</scope>
    <source>
        <strain evidence="8">KCTC 42443</strain>
    </source>
</reference>
<dbReference type="PANTHER" id="PTHR30606:SF10">
    <property type="entry name" value="PHOSPHATIDYLINOSITOL MANNOSIDE ACYLTRANSFERASE"/>
    <property type="match status" value="1"/>
</dbReference>
<dbReference type="Proteomes" id="UP000609802">
    <property type="component" value="Unassembled WGS sequence"/>
</dbReference>
<keyword evidence="2" id="KW-1003">Cell membrane</keyword>
<dbReference type="RefSeq" id="WP_191285400.1">
    <property type="nucleotide sequence ID" value="NZ_BNCH01000002.1"/>
</dbReference>
<gene>
    <name evidence="7" type="ORF">GCM10016455_10010</name>
</gene>